<dbReference type="PATRIC" id="fig|279058.18.peg.3915"/>
<proteinExistence type="predicted"/>
<dbReference type="Proteomes" id="UP000071778">
    <property type="component" value="Chromosome"/>
</dbReference>
<keyword evidence="1" id="KW-1133">Transmembrane helix</keyword>
<organism evidence="2 3">
    <name type="scientific">Collimonas arenae</name>
    <dbReference type="NCBI Taxonomy" id="279058"/>
    <lineage>
        <taxon>Bacteria</taxon>
        <taxon>Pseudomonadati</taxon>
        <taxon>Pseudomonadota</taxon>
        <taxon>Betaproteobacteria</taxon>
        <taxon>Burkholderiales</taxon>
        <taxon>Oxalobacteraceae</taxon>
        <taxon>Collimonas</taxon>
    </lineage>
</organism>
<keyword evidence="1" id="KW-0812">Transmembrane</keyword>
<reference evidence="2 3" key="1">
    <citation type="submission" date="2015-11" db="EMBL/GenBank/DDBJ databases">
        <title>Exploring the genomic traits of fungus-feeding bacterial genus Collimonas.</title>
        <authorList>
            <person name="Song C."/>
            <person name="Schmidt R."/>
            <person name="de Jager V."/>
            <person name="Krzyzanowska D."/>
            <person name="Jongedijk E."/>
            <person name="Cankar K."/>
            <person name="Beekwilder J."/>
            <person name="van Veen A."/>
            <person name="de Boer W."/>
            <person name="van Veen J.A."/>
            <person name="Garbeva P."/>
        </authorList>
    </citation>
    <scope>NUCLEOTIDE SEQUENCE [LARGE SCALE GENOMIC DNA]</scope>
    <source>
        <strain evidence="2 3">Ter282</strain>
    </source>
</reference>
<keyword evidence="3" id="KW-1185">Reference proteome</keyword>
<feature type="transmembrane region" description="Helical" evidence="1">
    <location>
        <begin position="18"/>
        <end position="35"/>
    </location>
</feature>
<evidence type="ECO:0000313" key="3">
    <source>
        <dbReference type="Proteomes" id="UP000071778"/>
    </source>
</evidence>
<dbReference type="EMBL" id="CP013235">
    <property type="protein sequence ID" value="AMP11642.1"/>
    <property type="molecule type" value="Genomic_DNA"/>
</dbReference>
<gene>
    <name evidence="2" type="ORF">CAter282_3973</name>
</gene>
<evidence type="ECO:0000313" key="2">
    <source>
        <dbReference type="EMBL" id="AMP11642.1"/>
    </source>
</evidence>
<name>A0A127QPV6_9BURK</name>
<accession>A0A127QPV6</accession>
<keyword evidence="1" id="KW-0472">Membrane</keyword>
<protein>
    <submittedName>
        <fullName evidence="2">Uncharacterized protein</fullName>
    </submittedName>
</protein>
<dbReference type="AlphaFoldDB" id="A0A127QPV6"/>
<evidence type="ECO:0000256" key="1">
    <source>
        <dbReference type="SAM" id="Phobius"/>
    </source>
</evidence>
<sequence>MHRIADCRFAGHGRNAGVPEWFLAAIALMAAIFWMKNDLFQKKNAWHAAGCRGMVPAFDRAGHAGREYC</sequence>